<protein>
    <recommendedName>
        <fullName evidence="3">RING-type E3 ubiquitin transferase</fullName>
        <ecNumber evidence="3">2.3.2.27</ecNumber>
    </recommendedName>
</protein>
<keyword evidence="6" id="KW-0479">Metal-binding</keyword>
<evidence type="ECO:0000256" key="13">
    <source>
        <dbReference type="SAM" id="MobiDB-lite"/>
    </source>
</evidence>
<reference evidence="16" key="1">
    <citation type="journal article" date="2017" name="Genome Biol.">
        <title>Comparative genomics reveals high biological diversity and specific adaptations in the industrially and medically important fungal genus Aspergillus.</title>
        <authorList>
            <person name="de Vries R.P."/>
            <person name="Riley R."/>
            <person name="Wiebenga A."/>
            <person name="Aguilar-Osorio G."/>
            <person name="Amillis S."/>
            <person name="Uchima C.A."/>
            <person name="Anderluh G."/>
            <person name="Asadollahi M."/>
            <person name="Askin M."/>
            <person name="Barry K."/>
            <person name="Battaglia E."/>
            <person name="Bayram O."/>
            <person name="Benocci T."/>
            <person name="Braus-Stromeyer S.A."/>
            <person name="Caldana C."/>
            <person name="Canovas D."/>
            <person name="Cerqueira G.C."/>
            <person name="Chen F."/>
            <person name="Chen W."/>
            <person name="Choi C."/>
            <person name="Clum A."/>
            <person name="Dos Santos R.A."/>
            <person name="Damasio A.R."/>
            <person name="Diallinas G."/>
            <person name="Emri T."/>
            <person name="Fekete E."/>
            <person name="Flipphi M."/>
            <person name="Freyberg S."/>
            <person name="Gallo A."/>
            <person name="Gournas C."/>
            <person name="Habgood R."/>
            <person name="Hainaut M."/>
            <person name="Harispe M.L."/>
            <person name="Henrissat B."/>
            <person name="Hilden K.S."/>
            <person name="Hope R."/>
            <person name="Hossain A."/>
            <person name="Karabika E."/>
            <person name="Karaffa L."/>
            <person name="Karanyi Z."/>
            <person name="Krasevec N."/>
            <person name="Kuo A."/>
            <person name="Kusch H."/>
            <person name="LaButti K."/>
            <person name="Lagendijk E.L."/>
            <person name="Lapidus A."/>
            <person name="Levasseur A."/>
            <person name="Lindquist E."/>
            <person name="Lipzen A."/>
            <person name="Logrieco A.F."/>
            <person name="MacCabe A."/>
            <person name="Maekelae M.R."/>
            <person name="Malavazi I."/>
            <person name="Melin P."/>
            <person name="Meyer V."/>
            <person name="Mielnichuk N."/>
            <person name="Miskei M."/>
            <person name="Molnar A.P."/>
            <person name="Mule G."/>
            <person name="Ngan C.Y."/>
            <person name="Orejas M."/>
            <person name="Orosz E."/>
            <person name="Ouedraogo J.P."/>
            <person name="Overkamp K.M."/>
            <person name="Park H.-S."/>
            <person name="Perrone G."/>
            <person name="Piumi F."/>
            <person name="Punt P.J."/>
            <person name="Ram A.F."/>
            <person name="Ramon A."/>
            <person name="Rauscher S."/>
            <person name="Record E."/>
            <person name="Riano-Pachon D.M."/>
            <person name="Robert V."/>
            <person name="Roehrig J."/>
            <person name="Ruller R."/>
            <person name="Salamov A."/>
            <person name="Salih N.S."/>
            <person name="Samson R.A."/>
            <person name="Sandor E."/>
            <person name="Sanguinetti M."/>
            <person name="Schuetze T."/>
            <person name="Sepcic K."/>
            <person name="Shelest E."/>
            <person name="Sherlock G."/>
            <person name="Sophianopoulou V."/>
            <person name="Squina F.M."/>
            <person name="Sun H."/>
            <person name="Susca A."/>
            <person name="Todd R.B."/>
            <person name="Tsang A."/>
            <person name="Unkles S.E."/>
            <person name="van de Wiele N."/>
            <person name="van Rossen-Uffink D."/>
            <person name="Oliveira J.V."/>
            <person name="Vesth T.C."/>
            <person name="Visser J."/>
            <person name="Yu J.-H."/>
            <person name="Zhou M."/>
            <person name="Andersen M.R."/>
            <person name="Archer D.B."/>
            <person name="Baker S.E."/>
            <person name="Benoit I."/>
            <person name="Brakhage A.A."/>
            <person name="Braus G.H."/>
            <person name="Fischer R."/>
            <person name="Frisvad J.C."/>
            <person name="Goldman G.H."/>
            <person name="Houbraken J."/>
            <person name="Oakley B."/>
            <person name="Pocsi I."/>
            <person name="Scazzocchio C."/>
            <person name="Seiboth B."/>
            <person name="vanKuyk P.A."/>
            <person name="Wortman J."/>
            <person name="Dyer P.S."/>
            <person name="Grigoriev I.V."/>
        </authorList>
    </citation>
    <scope>NUCLEOTIDE SEQUENCE [LARGE SCALE GENOMIC DNA]</scope>
    <source>
        <strain evidence="16">CBS 593.65</strain>
    </source>
</reference>
<evidence type="ECO:0000256" key="3">
    <source>
        <dbReference type="ARBA" id="ARBA00012483"/>
    </source>
</evidence>
<feature type="compositionally biased region" description="Basic and acidic residues" evidence="13">
    <location>
        <begin position="89"/>
        <end position="110"/>
    </location>
</feature>
<dbReference type="AlphaFoldDB" id="A0A1L9T4W9"/>
<keyword evidence="7 12" id="KW-0863">Zinc-finger</keyword>
<dbReference type="GO" id="GO:0006511">
    <property type="term" value="P:ubiquitin-dependent protein catabolic process"/>
    <property type="evidence" value="ECO:0007669"/>
    <property type="project" value="TreeGrafter"/>
</dbReference>
<accession>A0A1L9T4W9</accession>
<evidence type="ECO:0000259" key="14">
    <source>
        <dbReference type="PROSITE" id="PS50089"/>
    </source>
</evidence>
<organism evidence="15 16">
    <name type="scientific">Aspergillus sydowii CBS 593.65</name>
    <dbReference type="NCBI Taxonomy" id="1036612"/>
    <lineage>
        <taxon>Eukaryota</taxon>
        <taxon>Fungi</taxon>
        <taxon>Dikarya</taxon>
        <taxon>Ascomycota</taxon>
        <taxon>Pezizomycotina</taxon>
        <taxon>Eurotiomycetes</taxon>
        <taxon>Eurotiomycetidae</taxon>
        <taxon>Eurotiales</taxon>
        <taxon>Aspergillaceae</taxon>
        <taxon>Aspergillus</taxon>
        <taxon>Aspergillus subgen. Nidulantes</taxon>
    </lineage>
</organism>
<evidence type="ECO:0000256" key="7">
    <source>
        <dbReference type="ARBA" id="ARBA00022771"/>
    </source>
</evidence>
<evidence type="ECO:0000256" key="5">
    <source>
        <dbReference type="ARBA" id="ARBA00022692"/>
    </source>
</evidence>
<dbReference type="PANTHER" id="PTHR45977">
    <property type="entry name" value="TARGET OF ERK KINASE MPK-1"/>
    <property type="match status" value="1"/>
</dbReference>
<keyword evidence="9" id="KW-0862">Zinc</keyword>
<dbReference type="Gene3D" id="3.30.40.10">
    <property type="entry name" value="Zinc/RING finger domain, C3HC4 (zinc finger)"/>
    <property type="match status" value="1"/>
</dbReference>
<comment type="catalytic activity">
    <reaction evidence="1">
        <text>S-ubiquitinyl-[E2 ubiquitin-conjugating enzyme]-L-cysteine + [acceptor protein]-L-lysine = [E2 ubiquitin-conjugating enzyme]-L-cysteine + N(6)-ubiquitinyl-[acceptor protein]-L-lysine.</text>
        <dbReference type="EC" id="2.3.2.27"/>
    </reaction>
</comment>
<dbReference type="EC" id="2.3.2.27" evidence="3"/>
<dbReference type="GO" id="GO:0061630">
    <property type="term" value="F:ubiquitin protein ligase activity"/>
    <property type="evidence" value="ECO:0007669"/>
    <property type="project" value="UniProtKB-EC"/>
</dbReference>
<keyword evidence="4" id="KW-0808">Transferase</keyword>
<sequence length="262" mass="29750">MKKFQEPVKREELNHGSKMRHDCTEVLGAGPPIPDQQKPLVRPFHFNSKSNKQFREMVHNRQDRVIAITKELLGTIPLVKFTRPSSCKRESDVEAGDRGCQEKTRTEEGRTSNPTTLSSLDEVYVHLARPICAEAFADGEDLRILPCSPQFHAGCVDPWLLTRSRLCPMCRSDVALSSFVVRDNPVTKNADNSAEQMEEQAKFWLDWWSDAETQHQDHRGIFSTNAGNQARIGWRPRARILMLDKVASSVDCALEYIKGTET</sequence>
<evidence type="ECO:0000313" key="16">
    <source>
        <dbReference type="Proteomes" id="UP000184356"/>
    </source>
</evidence>
<dbReference type="PROSITE" id="PS50089">
    <property type="entry name" value="ZF_RING_2"/>
    <property type="match status" value="1"/>
</dbReference>
<evidence type="ECO:0000256" key="9">
    <source>
        <dbReference type="ARBA" id="ARBA00022833"/>
    </source>
</evidence>
<dbReference type="GO" id="GO:0016020">
    <property type="term" value="C:membrane"/>
    <property type="evidence" value="ECO:0007669"/>
    <property type="project" value="UniProtKB-SubCell"/>
</dbReference>
<keyword evidence="11" id="KW-0472">Membrane</keyword>
<feature type="region of interest" description="Disordered" evidence="13">
    <location>
        <begin position="1"/>
        <end position="20"/>
    </location>
</feature>
<dbReference type="EMBL" id="KV878594">
    <property type="protein sequence ID" value="OJJ54445.1"/>
    <property type="molecule type" value="Genomic_DNA"/>
</dbReference>
<dbReference type="GO" id="GO:0016567">
    <property type="term" value="P:protein ubiquitination"/>
    <property type="evidence" value="ECO:0007669"/>
    <property type="project" value="TreeGrafter"/>
</dbReference>
<name>A0A1L9T4W9_9EURO</name>
<dbReference type="InterPro" id="IPR013083">
    <property type="entry name" value="Znf_RING/FYVE/PHD"/>
</dbReference>
<dbReference type="OrthoDB" id="8062037at2759"/>
<dbReference type="GeneID" id="63761385"/>
<keyword evidence="16" id="KW-1185">Reference proteome</keyword>
<dbReference type="STRING" id="1036612.A0A1L9T4W9"/>
<evidence type="ECO:0000256" key="2">
    <source>
        <dbReference type="ARBA" id="ARBA00004141"/>
    </source>
</evidence>
<evidence type="ECO:0000256" key="8">
    <source>
        <dbReference type="ARBA" id="ARBA00022786"/>
    </source>
</evidence>
<keyword evidence="10" id="KW-1133">Transmembrane helix</keyword>
<dbReference type="GO" id="GO:0008270">
    <property type="term" value="F:zinc ion binding"/>
    <property type="evidence" value="ECO:0007669"/>
    <property type="project" value="UniProtKB-KW"/>
</dbReference>
<evidence type="ECO:0000256" key="6">
    <source>
        <dbReference type="ARBA" id="ARBA00022723"/>
    </source>
</evidence>
<gene>
    <name evidence="15" type="ORF">ASPSYDRAFT_35151</name>
</gene>
<evidence type="ECO:0000256" key="4">
    <source>
        <dbReference type="ARBA" id="ARBA00022679"/>
    </source>
</evidence>
<evidence type="ECO:0000256" key="11">
    <source>
        <dbReference type="ARBA" id="ARBA00023136"/>
    </source>
</evidence>
<dbReference type="Proteomes" id="UP000184356">
    <property type="component" value="Unassembled WGS sequence"/>
</dbReference>
<proteinExistence type="predicted"/>
<dbReference type="RefSeq" id="XP_040698251.1">
    <property type="nucleotide sequence ID" value="XM_040845312.1"/>
</dbReference>
<keyword evidence="5" id="KW-0812">Transmembrane</keyword>
<evidence type="ECO:0000256" key="10">
    <source>
        <dbReference type="ARBA" id="ARBA00022989"/>
    </source>
</evidence>
<keyword evidence="8" id="KW-0833">Ubl conjugation pathway</keyword>
<evidence type="ECO:0000256" key="1">
    <source>
        <dbReference type="ARBA" id="ARBA00000900"/>
    </source>
</evidence>
<feature type="region of interest" description="Disordered" evidence="13">
    <location>
        <begin position="89"/>
        <end position="115"/>
    </location>
</feature>
<dbReference type="VEuPathDB" id="FungiDB:ASPSYDRAFT_35151"/>
<dbReference type="InterPro" id="IPR001841">
    <property type="entry name" value="Znf_RING"/>
</dbReference>
<comment type="subcellular location">
    <subcellularLocation>
        <location evidence="2">Membrane</location>
        <topology evidence="2">Multi-pass membrane protein</topology>
    </subcellularLocation>
</comment>
<evidence type="ECO:0000256" key="12">
    <source>
        <dbReference type="PROSITE-ProRule" id="PRU00175"/>
    </source>
</evidence>
<dbReference type="Pfam" id="PF13639">
    <property type="entry name" value="zf-RING_2"/>
    <property type="match status" value="1"/>
</dbReference>
<dbReference type="CDD" id="cd16454">
    <property type="entry name" value="RING-H2_PA-TM-RING"/>
    <property type="match status" value="1"/>
</dbReference>
<feature type="domain" description="RING-type" evidence="14">
    <location>
        <begin position="130"/>
        <end position="171"/>
    </location>
</feature>
<dbReference type="PANTHER" id="PTHR45977:SF4">
    <property type="entry name" value="RING-TYPE DOMAIN-CONTAINING PROTEIN"/>
    <property type="match status" value="1"/>
</dbReference>
<dbReference type="SUPFAM" id="SSF57850">
    <property type="entry name" value="RING/U-box"/>
    <property type="match status" value="1"/>
</dbReference>
<evidence type="ECO:0000313" key="15">
    <source>
        <dbReference type="EMBL" id="OJJ54445.1"/>
    </source>
</evidence>